<dbReference type="EMBL" id="FPHQ01000133">
    <property type="protein sequence ID" value="SFV76691.1"/>
    <property type="molecule type" value="Genomic_DNA"/>
</dbReference>
<keyword evidence="1" id="KW-0456">Lyase</keyword>
<protein>
    <submittedName>
        <fullName evidence="1">Threonine synthase</fullName>
        <ecNumber evidence="1">4.2.3.1</ecNumber>
    </submittedName>
</protein>
<dbReference type="InterPro" id="IPR036052">
    <property type="entry name" value="TrpB-like_PALP_sf"/>
</dbReference>
<sequence length="56" mass="6057">MRDIKSGKIPEGSKIVCTLTGHGLKDPDTAISQCTDAMININPVMEEVKNAILNNM</sequence>
<organism evidence="1">
    <name type="scientific">hydrothermal vent metagenome</name>
    <dbReference type="NCBI Taxonomy" id="652676"/>
    <lineage>
        <taxon>unclassified sequences</taxon>
        <taxon>metagenomes</taxon>
        <taxon>ecological metagenomes</taxon>
    </lineage>
</organism>
<accession>A0A1W1D7U5</accession>
<dbReference type="AlphaFoldDB" id="A0A1W1D7U5"/>
<dbReference type="SUPFAM" id="SSF53686">
    <property type="entry name" value="Tryptophan synthase beta subunit-like PLP-dependent enzymes"/>
    <property type="match status" value="1"/>
</dbReference>
<evidence type="ECO:0000313" key="1">
    <source>
        <dbReference type="EMBL" id="SFV76691.1"/>
    </source>
</evidence>
<dbReference type="Gene3D" id="3.40.50.1100">
    <property type="match status" value="1"/>
</dbReference>
<dbReference type="GO" id="GO:0004795">
    <property type="term" value="F:threonine synthase activity"/>
    <property type="evidence" value="ECO:0007669"/>
    <property type="project" value="UniProtKB-EC"/>
</dbReference>
<proteinExistence type="predicted"/>
<reference evidence="1" key="1">
    <citation type="submission" date="2016-10" db="EMBL/GenBank/DDBJ databases">
        <authorList>
            <person name="de Groot N.N."/>
        </authorList>
    </citation>
    <scope>NUCLEOTIDE SEQUENCE</scope>
</reference>
<dbReference type="EC" id="4.2.3.1" evidence="1"/>
<gene>
    <name evidence="1" type="ORF">MNB_SUP05-10-915</name>
</gene>
<name>A0A1W1D7U5_9ZZZZ</name>